<keyword evidence="8 16" id="KW-0812">Transmembrane</keyword>
<evidence type="ECO:0000256" key="7">
    <source>
        <dbReference type="ARBA" id="ARBA00022679"/>
    </source>
</evidence>
<evidence type="ECO:0000256" key="3">
    <source>
        <dbReference type="ARBA" id="ARBA00010441"/>
    </source>
</evidence>
<dbReference type="InterPro" id="IPR004570">
    <property type="entry name" value="Phosphatidylglycerol_P_synth"/>
</dbReference>
<dbReference type="EC" id="2.7.8.5" evidence="4"/>
<dbReference type="OrthoDB" id="9796672at2"/>
<keyword evidence="12" id="KW-0594">Phospholipid biosynthesis</keyword>
<dbReference type="PANTHER" id="PTHR14269:SF11">
    <property type="entry name" value="CDP-DIACYLGLYCEROL--GLYCEROL-3-PHOSPHATE 3-PHOSPHATIDYLTRANSFERASE"/>
    <property type="match status" value="1"/>
</dbReference>
<comment type="similarity">
    <text evidence="3 15">Belongs to the CDP-alcohol phosphatidyltransferase class-I family.</text>
</comment>
<dbReference type="Pfam" id="PF01066">
    <property type="entry name" value="CDP-OH_P_transf"/>
    <property type="match status" value="1"/>
</dbReference>
<comment type="catalytic activity">
    <reaction evidence="14">
        <text>a CDP-1,2-diacyl-sn-glycerol + sn-glycerol 3-phosphate = a 1,2-diacyl-sn-glycero-3-phospho-(1'-sn-glycero-3'-phosphate) + CMP + H(+)</text>
        <dbReference type="Rhea" id="RHEA:12593"/>
        <dbReference type="ChEBI" id="CHEBI:15378"/>
        <dbReference type="ChEBI" id="CHEBI:57597"/>
        <dbReference type="ChEBI" id="CHEBI:58332"/>
        <dbReference type="ChEBI" id="CHEBI:60110"/>
        <dbReference type="ChEBI" id="CHEBI:60377"/>
        <dbReference type="EC" id="2.7.8.5"/>
    </reaction>
</comment>
<keyword evidence="9 16" id="KW-1133">Transmembrane helix</keyword>
<protein>
    <recommendedName>
        <fullName evidence="5">CDP-diacylglycerol--glycerol-3-phosphate 3-phosphatidyltransferase</fullName>
        <ecNumber evidence="4">2.7.8.5</ecNumber>
    </recommendedName>
</protein>
<sequence>MAYSVIKQIPNILTTLRLLLAVPICLLILDRNYPTVLWIAFIAGLSDAADGWLARKLNALTRFGAIADPLSDKALLISAYVAFAIVGLVPVWVAAIIIVRDVIIIIGATAYHWWFGRYEIAPSFWGKANTFIQITYALMLLTHQVYPIFPSLSFHIGLWLLLSLVVISGGHYIYTWGRKARINLTIN</sequence>
<dbReference type="InterPro" id="IPR043130">
    <property type="entry name" value="CDP-OH_PTrfase_TM_dom"/>
</dbReference>
<evidence type="ECO:0000256" key="13">
    <source>
        <dbReference type="ARBA" id="ARBA00023264"/>
    </source>
</evidence>
<evidence type="ECO:0000313" key="18">
    <source>
        <dbReference type="Proteomes" id="UP000287563"/>
    </source>
</evidence>
<name>A0A3S3RGF2_9GAMM</name>
<feature type="transmembrane region" description="Helical" evidence="16">
    <location>
        <begin position="152"/>
        <end position="174"/>
    </location>
</feature>
<accession>A0A3S3RGF2</accession>
<organism evidence="17 18">
    <name type="scientific">Photobacterium chitinilyticum</name>
    <dbReference type="NCBI Taxonomy" id="2485123"/>
    <lineage>
        <taxon>Bacteria</taxon>
        <taxon>Pseudomonadati</taxon>
        <taxon>Pseudomonadota</taxon>
        <taxon>Gammaproteobacteria</taxon>
        <taxon>Vibrionales</taxon>
        <taxon>Vibrionaceae</taxon>
        <taxon>Photobacterium</taxon>
    </lineage>
</organism>
<keyword evidence="10" id="KW-0443">Lipid metabolism</keyword>
<evidence type="ECO:0000256" key="11">
    <source>
        <dbReference type="ARBA" id="ARBA00023136"/>
    </source>
</evidence>
<feature type="transmembrane region" description="Helical" evidence="16">
    <location>
        <begin position="128"/>
        <end position="146"/>
    </location>
</feature>
<dbReference type="Gene3D" id="1.20.120.1760">
    <property type="match status" value="1"/>
</dbReference>
<evidence type="ECO:0000256" key="12">
    <source>
        <dbReference type="ARBA" id="ARBA00023209"/>
    </source>
</evidence>
<comment type="subcellular location">
    <subcellularLocation>
        <location evidence="1">Membrane</location>
        <topology evidence="1">Multi-pass membrane protein</topology>
    </subcellularLocation>
</comment>
<dbReference type="Proteomes" id="UP000287563">
    <property type="component" value="Unassembled WGS sequence"/>
</dbReference>
<reference evidence="17 18" key="1">
    <citation type="submission" date="2018-11" db="EMBL/GenBank/DDBJ databases">
        <title>Photobacterium sp. BEI247 sp. nov., a marine bacterium isolated from Yongle Blue Hole in the South China Sea.</title>
        <authorList>
            <person name="Wang X."/>
        </authorList>
    </citation>
    <scope>NUCLEOTIDE SEQUENCE [LARGE SCALE GENOMIC DNA]</scope>
    <source>
        <strain evidence="18">BEI247</strain>
    </source>
</reference>
<keyword evidence="18" id="KW-1185">Reference proteome</keyword>
<evidence type="ECO:0000256" key="4">
    <source>
        <dbReference type="ARBA" id="ARBA00013170"/>
    </source>
</evidence>
<evidence type="ECO:0000256" key="5">
    <source>
        <dbReference type="ARBA" id="ARBA00014944"/>
    </source>
</evidence>
<evidence type="ECO:0000256" key="2">
    <source>
        <dbReference type="ARBA" id="ARBA00005042"/>
    </source>
</evidence>
<dbReference type="GO" id="GO:0016020">
    <property type="term" value="C:membrane"/>
    <property type="evidence" value="ECO:0007669"/>
    <property type="project" value="UniProtKB-SubCell"/>
</dbReference>
<evidence type="ECO:0000256" key="1">
    <source>
        <dbReference type="ARBA" id="ARBA00004141"/>
    </source>
</evidence>
<evidence type="ECO:0000313" key="17">
    <source>
        <dbReference type="EMBL" id="RWX54673.1"/>
    </source>
</evidence>
<keyword evidence="13" id="KW-1208">Phospholipid metabolism</keyword>
<comment type="caution">
    <text evidence="17">The sequence shown here is derived from an EMBL/GenBank/DDBJ whole genome shotgun (WGS) entry which is preliminary data.</text>
</comment>
<evidence type="ECO:0000256" key="10">
    <source>
        <dbReference type="ARBA" id="ARBA00023098"/>
    </source>
</evidence>
<evidence type="ECO:0000256" key="6">
    <source>
        <dbReference type="ARBA" id="ARBA00022516"/>
    </source>
</evidence>
<evidence type="ECO:0000256" key="16">
    <source>
        <dbReference type="SAM" id="Phobius"/>
    </source>
</evidence>
<dbReference type="GO" id="GO:0008444">
    <property type="term" value="F:CDP-diacylglycerol-glycerol-3-phosphate 3-phosphatidyltransferase activity"/>
    <property type="evidence" value="ECO:0007669"/>
    <property type="project" value="UniProtKB-EC"/>
</dbReference>
<feature type="transmembrane region" description="Helical" evidence="16">
    <location>
        <begin position="74"/>
        <end position="92"/>
    </location>
</feature>
<gene>
    <name evidence="17" type="ORF">EDI28_16460</name>
</gene>
<evidence type="ECO:0000256" key="8">
    <source>
        <dbReference type="ARBA" id="ARBA00022692"/>
    </source>
</evidence>
<dbReference type="GO" id="GO:0046474">
    <property type="term" value="P:glycerophospholipid biosynthetic process"/>
    <property type="evidence" value="ECO:0007669"/>
    <property type="project" value="TreeGrafter"/>
</dbReference>
<dbReference type="InterPro" id="IPR050324">
    <property type="entry name" value="CDP-alcohol_PTase-I"/>
</dbReference>
<keyword evidence="6" id="KW-0444">Lipid biosynthesis</keyword>
<proteinExistence type="inferred from homology"/>
<comment type="pathway">
    <text evidence="2">Phospholipid metabolism; phosphatidylglycerol biosynthesis; phosphatidylglycerol from CDP-diacylglycerol: step 1/2.</text>
</comment>
<dbReference type="PANTHER" id="PTHR14269">
    <property type="entry name" value="CDP-DIACYLGLYCEROL--GLYCEROL-3-PHOSPHATE 3-PHOSPHATIDYLTRANSFERASE-RELATED"/>
    <property type="match status" value="1"/>
</dbReference>
<evidence type="ECO:0000256" key="14">
    <source>
        <dbReference type="ARBA" id="ARBA00048586"/>
    </source>
</evidence>
<keyword evidence="7 15" id="KW-0808">Transferase</keyword>
<dbReference type="InterPro" id="IPR000462">
    <property type="entry name" value="CDP-OH_P_trans"/>
</dbReference>
<keyword evidence="11 16" id="KW-0472">Membrane</keyword>
<dbReference type="AlphaFoldDB" id="A0A3S3RGF2"/>
<dbReference type="PROSITE" id="PS00379">
    <property type="entry name" value="CDP_ALCOHOL_P_TRANSF"/>
    <property type="match status" value="1"/>
</dbReference>
<dbReference type="RefSeq" id="WP_128784942.1">
    <property type="nucleotide sequence ID" value="NZ_JAKJSG010000059.1"/>
</dbReference>
<dbReference type="EMBL" id="RJLM01000006">
    <property type="protein sequence ID" value="RWX54673.1"/>
    <property type="molecule type" value="Genomic_DNA"/>
</dbReference>
<evidence type="ECO:0000256" key="15">
    <source>
        <dbReference type="RuleBase" id="RU003750"/>
    </source>
</evidence>
<evidence type="ECO:0000256" key="9">
    <source>
        <dbReference type="ARBA" id="ARBA00022989"/>
    </source>
</evidence>
<dbReference type="InterPro" id="IPR048254">
    <property type="entry name" value="CDP_ALCOHOL_P_TRANSF_CS"/>
</dbReference>
<dbReference type="PIRSF" id="PIRSF000847">
    <property type="entry name" value="Phos_ph_gly_syn"/>
    <property type="match status" value="1"/>
</dbReference>